<dbReference type="AlphaFoldDB" id="A0A0S4KK29"/>
<dbReference type="VEuPathDB" id="TriTrypDB:BSAL_14495"/>
<gene>
    <name evidence="2" type="ORF">BSAL_14495</name>
</gene>
<sequence>MMWGRGISSTAQQALCFFPNRTTSGVLYIADLGNNAIRRLILDTNIVSTVTSSLVPICAFLVVNLEGSLIFVSSADNTNVVSQVNVSTGAVVTVAGNSGAVSGGGFQEGVGTNAEFYDPRGVALSSDETVLYVGDYKNFRLRRINLSTTAVTTAAGSGAPGTEDGPLLNATFTGFGGIKWHCNTTARACGVLAVAYTNAVSDMFGIRFIPLEPLPVVTQSMPTSPSVSPSTSATISMSQLSKSSTLSATHKGRRLLSVSGTFSSSNTEIASLQRSHTLSLSFSNSPSGTKRSRSPSATMMLTVSGHPASVSLGRTTTDSHTLRTTAVDSRTRRSTTTMSALLCSTSTTLSSSSTKVHWSHTSSLLSPTTSVTVTDENCEPENLKSVRSSLGIPSDGFPKPSRSNDTTTTAVLLGVAGVVPQLRCLR</sequence>
<keyword evidence="3" id="KW-1185">Reference proteome</keyword>
<protein>
    <submittedName>
        <fullName evidence="2">Uncharacterized protein</fullName>
    </submittedName>
</protein>
<evidence type="ECO:0000313" key="2">
    <source>
        <dbReference type="EMBL" id="CUI14760.1"/>
    </source>
</evidence>
<reference evidence="3" key="1">
    <citation type="submission" date="2015-09" db="EMBL/GenBank/DDBJ databases">
        <authorList>
            <consortium name="Pathogen Informatics"/>
        </authorList>
    </citation>
    <scope>NUCLEOTIDE SEQUENCE [LARGE SCALE GENOMIC DNA]</scope>
    <source>
        <strain evidence="3">Lake Konstanz</strain>
    </source>
</reference>
<dbReference type="PANTHER" id="PTHR46388:SF2">
    <property type="entry name" value="NHL REPEAT-CONTAINING PROTEIN 2"/>
    <property type="match status" value="1"/>
</dbReference>
<dbReference type="EMBL" id="CYKH01001629">
    <property type="protein sequence ID" value="CUI14760.1"/>
    <property type="molecule type" value="Genomic_DNA"/>
</dbReference>
<dbReference type="Gene3D" id="2.120.10.30">
    <property type="entry name" value="TolB, C-terminal domain"/>
    <property type="match status" value="1"/>
</dbReference>
<feature type="region of interest" description="Disordered" evidence="1">
    <location>
        <begin position="222"/>
        <end position="246"/>
    </location>
</feature>
<organism evidence="2 3">
    <name type="scientific">Bodo saltans</name>
    <name type="common">Flagellated protozoan</name>
    <dbReference type="NCBI Taxonomy" id="75058"/>
    <lineage>
        <taxon>Eukaryota</taxon>
        <taxon>Discoba</taxon>
        <taxon>Euglenozoa</taxon>
        <taxon>Kinetoplastea</taxon>
        <taxon>Metakinetoplastina</taxon>
        <taxon>Eubodonida</taxon>
        <taxon>Bodonidae</taxon>
        <taxon>Bodo</taxon>
    </lineage>
</organism>
<name>A0A0S4KK29_BODSA</name>
<dbReference type="Proteomes" id="UP000051952">
    <property type="component" value="Unassembled WGS sequence"/>
</dbReference>
<dbReference type="PANTHER" id="PTHR46388">
    <property type="entry name" value="NHL REPEAT-CONTAINING PROTEIN 2"/>
    <property type="match status" value="1"/>
</dbReference>
<evidence type="ECO:0000256" key="1">
    <source>
        <dbReference type="SAM" id="MobiDB-lite"/>
    </source>
</evidence>
<dbReference type="SUPFAM" id="SSF63825">
    <property type="entry name" value="YWTD domain"/>
    <property type="match status" value="1"/>
</dbReference>
<evidence type="ECO:0000313" key="3">
    <source>
        <dbReference type="Proteomes" id="UP000051952"/>
    </source>
</evidence>
<accession>A0A0S4KK29</accession>
<dbReference type="InterPro" id="IPR011042">
    <property type="entry name" value="6-blade_b-propeller_TolB-like"/>
</dbReference>
<proteinExistence type="predicted"/>